<keyword evidence="4 9" id="KW-0812">Transmembrane</keyword>
<keyword evidence="8 9" id="KW-0472">Membrane</keyword>
<dbReference type="eggNOG" id="KOG0758">
    <property type="taxonomic scope" value="Eukaryota"/>
</dbReference>
<dbReference type="KEGG" id="kng:KNAG_0B04110"/>
<evidence type="ECO:0000256" key="7">
    <source>
        <dbReference type="ARBA" id="ARBA00023128"/>
    </source>
</evidence>
<evidence type="ECO:0000256" key="9">
    <source>
        <dbReference type="PROSITE-ProRule" id="PRU00282"/>
    </source>
</evidence>
<feature type="repeat" description="Solcar" evidence="9">
    <location>
        <begin position="97"/>
        <end position="201"/>
    </location>
</feature>
<evidence type="ECO:0000256" key="3">
    <source>
        <dbReference type="ARBA" id="ARBA00022448"/>
    </source>
</evidence>
<dbReference type="InterPro" id="IPR018108">
    <property type="entry name" value="MCP_transmembrane"/>
</dbReference>
<dbReference type="AlphaFoldDB" id="J7RVA8"/>
<dbReference type="PROSITE" id="PS51257">
    <property type="entry name" value="PROKAR_LIPOPROTEIN"/>
    <property type="match status" value="1"/>
</dbReference>
<comment type="similarity">
    <text evidence="2 10">Belongs to the mitochondrial carrier (TC 2.A.29) family.</text>
</comment>
<dbReference type="RefSeq" id="XP_022463093.1">
    <property type="nucleotide sequence ID" value="XM_022606393.1"/>
</dbReference>
<dbReference type="PANTHER" id="PTHR45624:SF31">
    <property type="entry name" value="MITOCHONDRIAL ORNITHINE TRANSPORTER 1"/>
    <property type="match status" value="1"/>
</dbReference>
<comment type="subcellular location">
    <subcellularLocation>
        <location evidence="1">Mitochondrion membrane</location>
        <topology evidence="1">Multi-pass membrane protein</topology>
    </subcellularLocation>
</comment>
<dbReference type="GO" id="GO:0000064">
    <property type="term" value="F:L-ornithine transmembrane transporter activity"/>
    <property type="evidence" value="ECO:0007669"/>
    <property type="project" value="TreeGrafter"/>
</dbReference>
<evidence type="ECO:0000313" key="12">
    <source>
        <dbReference type="Proteomes" id="UP000006310"/>
    </source>
</evidence>
<dbReference type="GO" id="GO:1990575">
    <property type="term" value="P:mitochondrial L-ornithine transmembrane transport"/>
    <property type="evidence" value="ECO:0007669"/>
    <property type="project" value="TreeGrafter"/>
</dbReference>
<keyword evidence="3 10" id="KW-0813">Transport</keyword>
<keyword evidence="5" id="KW-0677">Repeat</keyword>
<evidence type="ECO:0000256" key="6">
    <source>
        <dbReference type="ARBA" id="ARBA00022989"/>
    </source>
</evidence>
<dbReference type="SUPFAM" id="SSF103506">
    <property type="entry name" value="Mitochondrial carrier"/>
    <property type="match status" value="1"/>
</dbReference>
<reference evidence="11 12" key="1">
    <citation type="journal article" date="2011" name="Proc. Natl. Acad. Sci. U.S.A.">
        <title>Evolutionary erosion of yeast sex chromosomes by mating-type switching accidents.</title>
        <authorList>
            <person name="Gordon J.L."/>
            <person name="Armisen D."/>
            <person name="Proux-Wera E."/>
            <person name="Oheigeartaigh S.S."/>
            <person name="Byrne K.P."/>
            <person name="Wolfe K.H."/>
        </authorList>
    </citation>
    <scope>NUCLEOTIDE SEQUENCE [LARGE SCALE GENOMIC DNA]</scope>
    <source>
        <strain evidence="12">ATCC MYA-139 / BCRC 22969 / CBS 8797 / CCRC 22969 / KCTC 17520 / NBRC 10181 / NCYC 3082</strain>
    </source>
</reference>
<accession>J7RVA8</accession>
<dbReference type="OMA" id="YSRRMMM"/>
<protein>
    <submittedName>
        <fullName evidence="11">Uncharacterized protein</fullName>
    </submittedName>
</protein>
<organism evidence="11 12">
    <name type="scientific">Huiozyma naganishii (strain ATCC MYA-139 / BCRC 22969 / CBS 8797 / KCTC 17520 / NBRC 10181 / NCYC 3082 / Yp74L-3)</name>
    <name type="common">Yeast</name>
    <name type="synonym">Kazachstania naganishii</name>
    <dbReference type="NCBI Taxonomy" id="1071383"/>
    <lineage>
        <taxon>Eukaryota</taxon>
        <taxon>Fungi</taxon>
        <taxon>Dikarya</taxon>
        <taxon>Ascomycota</taxon>
        <taxon>Saccharomycotina</taxon>
        <taxon>Saccharomycetes</taxon>
        <taxon>Saccharomycetales</taxon>
        <taxon>Saccharomycetaceae</taxon>
        <taxon>Huiozyma</taxon>
    </lineage>
</organism>
<dbReference type="InterPro" id="IPR023395">
    <property type="entry name" value="MCP_dom_sf"/>
</dbReference>
<dbReference type="Proteomes" id="UP000006310">
    <property type="component" value="Chromosome 2"/>
</dbReference>
<dbReference type="GO" id="GO:0031966">
    <property type="term" value="C:mitochondrial membrane"/>
    <property type="evidence" value="ECO:0007669"/>
    <property type="project" value="UniProtKB-SubCell"/>
</dbReference>
<dbReference type="Pfam" id="PF00153">
    <property type="entry name" value="Mito_carr"/>
    <property type="match status" value="3"/>
</dbReference>
<name>J7RVA8_HUIN7</name>
<feature type="repeat" description="Solcar" evidence="9">
    <location>
        <begin position="220"/>
        <end position="302"/>
    </location>
</feature>
<evidence type="ECO:0000256" key="1">
    <source>
        <dbReference type="ARBA" id="ARBA00004225"/>
    </source>
</evidence>
<dbReference type="GeneID" id="34524497"/>
<dbReference type="EMBL" id="HE978315">
    <property type="protein sequence ID" value="CCK68847.1"/>
    <property type="molecule type" value="Genomic_DNA"/>
</dbReference>
<evidence type="ECO:0000256" key="5">
    <source>
        <dbReference type="ARBA" id="ARBA00022737"/>
    </source>
</evidence>
<proteinExistence type="inferred from homology"/>
<evidence type="ECO:0000256" key="10">
    <source>
        <dbReference type="RuleBase" id="RU000488"/>
    </source>
</evidence>
<evidence type="ECO:0000313" key="11">
    <source>
        <dbReference type="EMBL" id="CCK68847.1"/>
    </source>
</evidence>
<gene>
    <name evidence="11" type="primary">KNAG0B04110</name>
    <name evidence="11" type="ordered locus">KNAG_0B04110</name>
</gene>
<keyword evidence="7" id="KW-0496">Mitochondrion</keyword>
<dbReference type="OrthoDB" id="2139348at2759"/>
<evidence type="ECO:0000256" key="2">
    <source>
        <dbReference type="ARBA" id="ARBA00006375"/>
    </source>
</evidence>
<dbReference type="HOGENOM" id="CLU_015166_16_3_1"/>
<dbReference type="PROSITE" id="PS50920">
    <property type="entry name" value="SOLCAR"/>
    <property type="match status" value="3"/>
</dbReference>
<dbReference type="InterPro" id="IPR050567">
    <property type="entry name" value="Mitochondrial_Carrier"/>
</dbReference>
<evidence type="ECO:0000256" key="8">
    <source>
        <dbReference type="ARBA" id="ARBA00023136"/>
    </source>
</evidence>
<sequence>MYRALLGVFFAGLVAGCIGKLIDYPFDTVKVRLQTSGSNVFPTTWSCIEYTYKNEGILTGFYQGIESPLLGAALEYATLFTSYNECYKFLEAFTSLSKVYIILISGAVSGSCTSLVLTPVELIKCKLQVSNLGRPVYDDDDDDMYDDDEHGDRNTSLLSTVKSILKQKGLAGLWQGQVGDLHKGVRGYRYLVRRIRDTKSSILLGRIWRATNKASNEGVIYSWQLLVSGGLAGFCFNGLMYPVDTVKSLMQTEHISFKEAVTELRTRYTGLTGFYRGVTITLLRCLPSNAIVFYTHDKLSGLI</sequence>
<dbReference type="Gene3D" id="1.50.40.10">
    <property type="entry name" value="Mitochondrial carrier domain"/>
    <property type="match status" value="1"/>
</dbReference>
<keyword evidence="6" id="KW-1133">Transmembrane helix</keyword>
<feature type="repeat" description="Solcar" evidence="9">
    <location>
        <begin position="3"/>
        <end position="89"/>
    </location>
</feature>
<evidence type="ECO:0000256" key="4">
    <source>
        <dbReference type="ARBA" id="ARBA00022692"/>
    </source>
</evidence>
<reference evidence="12" key="2">
    <citation type="submission" date="2012-08" db="EMBL/GenBank/DDBJ databases">
        <title>Genome sequence of Kazachstania naganishii.</title>
        <authorList>
            <person name="Gordon J.L."/>
            <person name="Armisen D."/>
            <person name="Proux-Wera E."/>
            <person name="OhEigeartaigh S.S."/>
            <person name="Byrne K.P."/>
            <person name="Wolfe K.H."/>
        </authorList>
    </citation>
    <scope>NUCLEOTIDE SEQUENCE [LARGE SCALE GENOMIC DNA]</scope>
    <source>
        <strain evidence="12">ATCC MYA-139 / BCRC 22969 / CBS 8797 / CCRC 22969 / KCTC 17520 / NBRC 10181 / NCYC 3082</strain>
    </source>
</reference>
<keyword evidence="12" id="KW-1185">Reference proteome</keyword>
<dbReference type="PANTHER" id="PTHR45624">
    <property type="entry name" value="MITOCHONDRIAL BASIC AMINO ACIDS TRANSPORTER-RELATED"/>
    <property type="match status" value="1"/>
</dbReference>